<dbReference type="InterPro" id="IPR038538">
    <property type="entry name" value="MTERF_sf"/>
</dbReference>
<dbReference type="OrthoDB" id="637682at2759"/>
<organism evidence="4 5">
    <name type="scientific">Cinnamomum micranthum f. kanehirae</name>
    <dbReference type="NCBI Taxonomy" id="337451"/>
    <lineage>
        <taxon>Eukaryota</taxon>
        <taxon>Viridiplantae</taxon>
        <taxon>Streptophyta</taxon>
        <taxon>Embryophyta</taxon>
        <taxon>Tracheophyta</taxon>
        <taxon>Spermatophyta</taxon>
        <taxon>Magnoliopsida</taxon>
        <taxon>Magnoliidae</taxon>
        <taxon>Laurales</taxon>
        <taxon>Lauraceae</taxon>
        <taxon>Cinnamomum</taxon>
    </lineage>
</organism>
<comment type="caution">
    <text evidence="4">The sequence shown here is derived from an EMBL/GenBank/DDBJ whole genome shotgun (WGS) entry which is preliminary data.</text>
</comment>
<gene>
    <name evidence="4" type="ORF">CKAN_00324400</name>
</gene>
<dbReference type="InterPro" id="IPR003690">
    <property type="entry name" value="MTERF"/>
</dbReference>
<dbReference type="Proteomes" id="UP000283530">
    <property type="component" value="Unassembled WGS sequence"/>
</dbReference>
<accession>A0A3S3NTE2</accession>
<reference evidence="4 5" key="1">
    <citation type="journal article" date="2019" name="Nat. Plants">
        <title>Stout camphor tree genome fills gaps in understanding of flowering plant genome evolution.</title>
        <authorList>
            <person name="Chaw S.M."/>
            <person name="Liu Y.C."/>
            <person name="Wu Y.W."/>
            <person name="Wang H.Y."/>
            <person name="Lin C.I."/>
            <person name="Wu C.S."/>
            <person name="Ke H.M."/>
            <person name="Chang L.Y."/>
            <person name="Hsu C.Y."/>
            <person name="Yang H.T."/>
            <person name="Sudianto E."/>
            <person name="Hsu M.H."/>
            <person name="Wu K.P."/>
            <person name="Wang L.N."/>
            <person name="Leebens-Mack J.H."/>
            <person name="Tsai I.J."/>
        </authorList>
    </citation>
    <scope>NUCLEOTIDE SEQUENCE [LARGE SCALE GENOMIC DNA]</scope>
    <source>
        <strain evidence="5">cv. Chaw 1501</strain>
        <tissue evidence="4">Young leaves</tissue>
    </source>
</reference>
<name>A0A3S3NTE2_9MAGN</name>
<dbReference type="AlphaFoldDB" id="A0A3S3NTE2"/>
<sequence>MVVMEPIILSVNTAFLREVMKRVEELGFERGSGLYVMAIHAMCSMKKSIWEAKIELFKSLGWSQNEIFHAFRKMPLFMKCSEKKIKAGMDFFVNKLRWRPSDVARHPMLLMFSLEGRLIPRSKVWKILKYKELVDEGELKRMLKLNENDFLRFYVTKYEKEVPYLLKAYGGELEYRWLNDKSNGEDVDSALQASKVVTIKTPQKPDSVLEFLKTYGLSNAQITTLISAAPRFLCTDVHKTLKPKLDFFRGLGISDSDITDLITSDPGMLMRGLKTQIIPSMDFLRNLVHTNENAVRAFRRCRWMVTSDVKKRMQSNIAILNEYGLPNSQITDLAKLKPSILAQKNDWLIEILERVEELGFQRGSTVFVNALLTMSSLKKTTLEAKLELLKSTGLSPNEILETFRKMPSLLRYSEKKIEAGMDFYVNKLKWKPSEVASAPILLMFSLEERVVPRSKGWKMLKCKGLVNEGELKKMLMLSEERFLRKYVSTYEKQVPNLLKAYNSREP</sequence>
<keyword evidence="2" id="KW-0804">Transcription</keyword>
<keyword evidence="2" id="KW-0806">Transcription termination</keyword>
<dbReference type="EMBL" id="QPKB01000001">
    <property type="protein sequence ID" value="RWR74889.1"/>
    <property type="molecule type" value="Genomic_DNA"/>
</dbReference>
<keyword evidence="5" id="KW-1185">Reference proteome</keyword>
<dbReference type="Gene3D" id="1.25.70.10">
    <property type="entry name" value="Transcription termination factor 3, mitochondrial"/>
    <property type="match status" value="2"/>
</dbReference>
<keyword evidence="3" id="KW-0809">Transit peptide</keyword>
<comment type="similarity">
    <text evidence="1">Belongs to the mTERF family.</text>
</comment>
<evidence type="ECO:0000256" key="1">
    <source>
        <dbReference type="ARBA" id="ARBA00007692"/>
    </source>
</evidence>
<evidence type="ECO:0000256" key="3">
    <source>
        <dbReference type="ARBA" id="ARBA00022946"/>
    </source>
</evidence>
<dbReference type="GO" id="GO:0003676">
    <property type="term" value="F:nucleic acid binding"/>
    <property type="evidence" value="ECO:0007669"/>
    <property type="project" value="InterPro"/>
</dbReference>
<evidence type="ECO:0000256" key="2">
    <source>
        <dbReference type="ARBA" id="ARBA00022472"/>
    </source>
</evidence>
<dbReference type="FunFam" id="1.25.70.10:FF:000001">
    <property type="entry name" value="Mitochondrial transcription termination factor-like"/>
    <property type="match status" value="2"/>
</dbReference>
<dbReference type="SMART" id="SM00733">
    <property type="entry name" value="Mterf"/>
    <property type="match status" value="11"/>
</dbReference>
<keyword evidence="2" id="KW-0805">Transcription regulation</keyword>
<dbReference type="PANTHER" id="PTHR13068:SF236">
    <property type="entry name" value="OS02G0749800 PROTEIN"/>
    <property type="match status" value="1"/>
</dbReference>
<evidence type="ECO:0000313" key="4">
    <source>
        <dbReference type="EMBL" id="RWR74889.1"/>
    </source>
</evidence>
<dbReference type="PANTHER" id="PTHR13068">
    <property type="entry name" value="CGI-12 PROTEIN-RELATED"/>
    <property type="match status" value="1"/>
</dbReference>
<protein>
    <submittedName>
        <fullName evidence="4">Mitochodrial transcription termination factor-related</fullName>
    </submittedName>
</protein>
<evidence type="ECO:0000313" key="5">
    <source>
        <dbReference type="Proteomes" id="UP000283530"/>
    </source>
</evidence>
<dbReference type="Pfam" id="PF02536">
    <property type="entry name" value="mTERF"/>
    <property type="match status" value="2"/>
</dbReference>
<dbReference type="GO" id="GO:0006353">
    <property type="term" value="P:DNA-templated transcription termination"/>
    <property type="evidence" value="ECO:0007669"/>
    <property type="project" value="UniProtKB-KW"/>
</dbReference>
<proteinExistence type="inferred from homology"/>